<comment type="similarity">
    <text evidence="2">Belongs to the Caudal homeobox family.</text>
</comment>
<feature type="region of interest" description="Disordered" evidence="8">
    <location>
        <begin position="302"/>
        <end position="325"/>
    </location>
</feature>
<dbReference type="InterPro" id="IPR001356">
    <property type="entry name" value="HD"/>
</dbReference>
<organism evidence="10">
    <name type="scientific">Pleurotus djamor</name>
    <name type="common">Pink oyster mushroom</name>
    <dbReference type="NCBI Taxonomy" id="34470"/>
    <lineage>
        <taxon>Eukaryota</taxon>
        <taxon>Fungi</taxon>
        <taxon>Dikarya</taxon>
        <taxon>Basidiomycota</taxon>
        <taxon>Agaricomycotina</taxon>
        <taxon>Agaricomycetes</taxon>
        <taxon>Agaricomycetidae</taxon>
        <taxon>Agaricales</taxon>
        <taxon>Pleurotineae</taxon>
        <taxon>Pleurotaceae</taxon>
        <taxon>Pleurotus</taxon>
    </lineage>
</organism>
<name>Q68SR8_PLEDJ</name>
<sequence>MADITRFHNALRQIVEVSRSIQAKTTKPNSLLDRPPSSLPLASIDFPPPPDVSQRLRSLGITEQAVQKIVETFNAKCGLLQTVVRDKLREMQSYSPPSLHPLLCSSVQKAYLENVNQMEIEVNRVAVLHQQKVKGDKLKPATKIVFNATFVPFLEKYFEYNAYPSAADRALMARNSMMTSRQIEVWFQNHRNRARKEGKQLPRLHPTDPLPPDLCLTSLEEMSDLTQSESEKSNAGESDQEDADTISQVEGVDLHIPSKQASLHVLEPSSSSYAFPAPYVAPPISFLRATVQECTSTFSGVPLPWPRPQSGPISTPSKNRPLTKSQVDKFSELFARLTVRDGPRKVARRKATPSPFNQRCVSARAAVCATTTVLCRGRHPSYVSTPCPPSSSLFPSFPATERRSSSQPDTTSPSSHSRRHRKSPQLPRRVPGSAPRSHTRVQHIHHPYASPSRESSSSSSCRTPSSSSESLSTPRTPDNLNTSLPFQTSTTKSTSIPSYSPWASYFNLPHFGSPSPNPFQSNPSWFPQDLFLPNPFGVSALC</sequence>
<dbReference type="GO" id="GO:0000977">
    <property type="term" value="F:RNA polymerase II transcription regulatory region sequence-specific DNA binding"/>
    <property type="evidence" value="ECO:0007669"/>
    <property type="project" value="TreeGrafter"/>
</dbReference>
<dbReference type="InterPro" id="IPR047152">
    <property type="entry name" value="Caudal_homeobox"/>
</dbReference>
<feature type="compositionally biased region" description="Polar residues" evidence="8">
    <location>
        <begin position="311"/>
        <end position="325"/>
    </location>
</feature>
<keyword evidence="3 6" id="KW-0238">DNA-binding</keyword>
<evidence type="ECO:0000259" key="9">
    <source>
        <dbReference type="PROSITE" id="PS50071"/>
    </source>
</evidence>
<feature type="DNA-binding region" description="Homeobox" evidence="6">
    <location>
        <begin position="139"/>
        <end position="198"/>
    </location>
</feature>
<evidence type="ECO:0000256" key="6">
    <source>
        <dbReference type="PROSITE-ProRule" id="PRU00108"/>
    </source>
</evidence>
<dbReference type="Gene3D" id="1.10.10.60">
    <property type="entry name" value="Homeodomain-like"/>
    <property type="match status" value="1"/>
</dbReference>
<gene>
    <name evidence="10" type="primary">a2</name>
</gene>
<dbReference type="Pfam" id="PF00046">
    <property type="entry name" value="Homeodomain"/>
    <property type="match status" value="1"/>
</dbReference>
<evidence type="ECO:0000313" key="10">
    <source>
        <dbReference type="EMBL" id="AAS46747.1"/>
    </source>
</evidence>
<dbReference type="InterPro" id="IPR017970">
    <property type="entry name" value="Homeobox_CS"/>
</dbReference>
<dbReference type="PROSITE" id="PS00027">
    <property type="entry name" value="HOMEOBOX_1"/>
    <property type="match status" value="1"/>
</dbReference>
<evidence type="ECO:0000256" key="4">
    <source>
        <dbReference type="ARBA" id="ARBA00023155"/>
    </source>
</evidence>
<evidence type="ECO:0000256" key="1">
    <source>
        <dbReference type="ARBA" id="ARBA00004123"/>
    </source>
</evidence>
<feature type="compositionally biased region" description="Low complexity" evidence="8">
    <location>
        <begin position="405"/>
        <end position="415"/>
    </location>
</feature>
<dbReference type="CDD" id="cd00086">
    <property type="entry name" value="homeodomain"/>
    <property type="match status" value="1"/>
</dbReference>
<dbReference type="SUPFAM" id="SSF46689">
    <property type="entry name" value="Homeodomain-like"/>
    <property type="match status" value="1"/>
</dbReference>
<feature type="domain" description="Homeobox" evidence="9">
    <location>
        <begin position="137"/>
        <end position="197"/>
    </location>
</feature>
<dbReference type="GO" id="GO:0005634">
    <property type="term" value="C:nucleus"/>
    <property type="evidence" value="ECO:0007669"/>
    <property type="project" value="UniProtKB-SubCell"/>
</dbReference>
<dbReference type="InterPro" id="IPR009057">
    <property type="entry name" value="Homeodomain-like_sf"/>
</dbReference>
<dbReference type="PANTHER" id="PTHR24332:SF9">
    <property type="entry name" value="HOMEOTIC PROTEIN CAUDAL"/>
    <property type="match status" value="1"/>
</dbReference>
<evidence type="ECO:0000256" key="2">
    <source>
        <dbReference type="ARBA" id="ARBA00010341"/>
    </source>
</evidence>
<feature type="compositionally biased region" description="Polar residues" evidence="8">
    <location>
        <begin position="478"/>
        <end position="493"/>
    </location>
</feature>
<dbReference type="AlphaFoldDB" id="Q68SR8"/>
<dbReference type="GO" id="GO:0030154">
    <property type="term" value="P:cell differentiation"/>
    <property type="evidence" value="ECO:0007669"/>
    <property type="project" value="TreeGrafter"/>
</dbReference>
<feature type="compositionally biased region" description="Low complexity" evidence="8">
    <location>
        <begin position="450"/>
        <end position="476"/>
    </location>
</feature>
<dbReference type="GO" id="GO:0000981">
    <property type="term" value="F:DNA-binding transcription factor activity, RNA polymerase II-specific"/>
    <property type="evidence" value="ECO:0007669"/>
    <property type="project" value="InterPro"/>
</dbReference>
<dbReference type="PANTHER" id="PTHR24332">
    <property type="entry name" value="HOMEOBOX PROTEIN CDX"/>
    <property type="match status" value="1"/>
</dbReference>
<accession>Q68SR8</accession>
<feature type="compositionally biased region" description="Basic residues" evidence="8">
    <location>
        <begin position="437"/>
        <end position="446"/>
    </location>
</feature>
<keyword evidence="4 6" id="KW-0371">Homeobox</keyword>
<dbReference type="SMART" id="SM00389">
    <property type="entry name" value="HOX"/>
    <property type="match status" value="1"/>
</dbReference>
<keyword evidence="5 6" id="KW-0539">Nucleus</keyword>
<proteinExistence type="inferred from homology"/>
<feature type="region of interest" description="Disordered" evidence="8">
    <location>
        <begin position="223"/>
        <end position="245"/>
    </location>
</feature>
<dbReference type="EMBL" id="AY462112">
    <property type="protein sequence ID" value="AAS46747.1"/>
    <property type="molecule type" value="Genomic_DNA"/>
</dbReference>
<feature type="region of interest" description="Disordered" evidence="8">
    <location>
        <begin position="379"/>
        <end position="493"/>
    </location>
</feature>
<reference evidence="10" key="1">
    <citation type="journal article" date="2004" name="Fungal Genet. Biol.">
        <title>The genetic structure and diversity of the A and B mating-type genes from the tropical oyster mushroom, Pleurotus djamor.</title>
        <authorList>
            <person name="James T.Y."/>
            <person name="Liou S.R."/>
            <person name="Vilgalys R."/>
        </authorList>
    </citation>
    <scope>NUCLEOTIDE SEQUENCE</scope>
    <source>
        <strain evidence="10">RV95/134.104</strain>
    </source>
</reference>
<comment type="subcellular location">
    <subcellularLocation>
        <location evidence="1 6 7">Nucleus</location>
    </subcellularLocation>
</comment>
<evidence type="ECO:0000256" key="3">
    <source>
        <dbReference type="ARBA" id="ARBA00023125"/>
    </source>
</evidence>
<dbReference type="PROSITE" id="PS50071">
    <property type="entry name" value="HOMEOBOX_2"/>
    <property type="match status" value="1"/>
</dbReference>
<dbReference type="GO" id="GO:0009948">
    <property type="term" value="P:anterior/posterior axis specification"/>
    <property type="evidence" value="ECO:0007669"/>
    <property type="project" value="TreeGrafter"/>
</dbReference>
<evidence type="ECO:0000256" key="7">
    <source>
        <dbReference type="RuleBase" id="RU000682"/>
    </source>
</evidence>
<evidence type="ECO:0000256" key="8">
    <source>
        <dbReference type="SAM" id="MobiDB-lite"/>
    </source>
</evidence>
<evidence type="ECO:0000256" key="5">
    <source>
        <dbReference type="ARBA" id="ARBA00023242"/>
    </source>
</evidence>
<protein>
    <submittedName>
        <fullName evidence="10">HD2 homeodomain mating-type protein</fullName>
    </submittedName>
</protein>